<keyword evidence="1" id="KW-1133">Transmembrane helix</keyword>
<evidence type="ECO:0000313" key="3">
    <source>
        <dbReference type="Proteomes" id="UP000034350"/>
    </source>
</evidence>
<keyword evidence="1" id="KW-0472">Membrane</keyword>
<reference evidence="2 3" key="1">
    <citation type="journal article" date="2015" name="Environ. Microbiol.">
        <title>Genome analyses suggest the presence of polyploidy and recent human-driven expansions in eight global populations of the honeybee pathogen Nosema ceranae.</title>
        <authorList>
            <person name="Pelin A."/>
            <person name="Selman M."/>
            <person name="Aris-Brosou S."/>
            <person name="Farinelli L."/>
            <person name="Corradi N."/>
        </authorList>
    </citation>
    <scope>NUCLEOTIDE SEQUENCE [LARGE SCALE GENOMIC DNA]</scope>
    <source>
        <strain evidence="2 3">PA08 1199</strain>
    </source>
</reference>
<dbReference type="EMBL" id="JPQZ01000081">
    <property type="protein sequence ID" value="KKO74340.1"/>
    <property type="molecule type" value="Genomic_DNA"/>
</dbReference>
<gene>
    <name evidence="2" type="ORF">AAJ76_810001698</name>
</gene>
<name>A0A0F9WBW6_9MICR</name>
<keyword evidence="1" id="KW-0812">Transmembrane</keyword>
<dbReference type="GeneID" id="36321462"/>
<organism evidence="2 3">
    <name type="scientific">Vairimorpha ceranae</name>
    <dbReference type="NCBI Taxonomy" id="40302"/>
    <lineage>
        <taxon>Eukaryota</taxon>
        <taxon>Fungi</taxon>
        <taxon>Fungi incertae sedis</taxon>
        <taxon>Microsporidia</taxon>
        <taxon>Nosematidae</taxon>
        <taxon>Vairimorpha</taxon>
    </lineage>
</organism>
<sequence length="49" mass="6221">MATDGRLRRFPRFFVFKGCMFYFKLFKLFSIFHLKFYTALVYDQKFYRK</sequence>
<protein>
    <submittedName>
        <fullName evidence="2">Uncharacterized protein</fullName>
    </submittedName>
</protein>
<keyword evidence="3" id="KW-1185">Reference proteome</keyword>
<accession>A0A0F9WBW6</accession>
<dbReference type="Proteomes" id="UP000034350">
    <property type="component" value="Unassembled WGS sequence"/>
</dbReference>
<evidence type="ECO:0000256" key="1">
    <source>
        <dbReference type="SAM" id="Phobius"/>
    </source>
</evidence>
<evidence type="ECO:0000313" key="2">
    <source>
        <dbReference type="EMBL" id="KKO74340.1"/>
    </source>
</evidence>
<dbReference type="AlphaFoldDB" id="A0A0F9WBW6"/>
<dbReference type="VEuPathDB" id="MicrosporidiaDB:AAJ76_810001698"/>
<proteinExistence type="predicted"/>
<feature type="transmembrane region" description="Helical" evidence="1">
    <location>
        <begin position="21"/>
        <end position="42"/>
    </location>
</feature>
<comment type="caution">
    <text evidence="2">The sequence shown here is derived from an EMBL/GenBank/DDBJ whole genome shotgun (WGS) entry which is preliminary data.</text>
</comment>
<dbReference type="RefSeq" id="XP_024330082.1">
    <property type="nucleotide sequence ID" value="XM_024476508.1"/>
</dbReference>